<comment type="caution">
    <text evidence="1">The sequence shown here is derived from an EMBL/GenBank/DDBJ whole genome shotgun (WGS) entry which is preliminary data.</text>
</comment>
<dbReference type="Proteomes" id="UP000693970">
    <property type="component" value="Unassembled WGS sequence"/>
</dbReference>
<dbReference type="OrthoDB" id="10598600at2759"/>
<name>A0A9K3KT51_9STRA</name>
<gene>
    <name evidence="1" type="ORF">IV203_011416</name>
</gene>
<proteinExistence type="predicted"/>
<organism evidence="1 2">
    <name type="scientific">Nitzschia inconspicua</name>
    <dbReference type="NCBI Taxonomy" id="303405"/>
    <lineage>
        <taxon>Eukaryota</taxon>
        <taxon>Sar</taxon>
        <taxon>Stramenopiles</taxon>
        <taxon>Ochrophyta</taxon>
        <taxon>Bacillariophyta</taxon>
        <taxon>Bacillariophyceae</taxon>
        <taxon>Bacillariophycidae</taxon>
        <taxon>Bacillariales</taxon>
        <taxon>Bacillariaceae</taxon>
        <taxon>Nitzschia</taxon>
    </lineage>
</organism>
<evidence type="ECO:0000313" key="2">
    <source>
        <dbReference type="Proteomes" id="UP000693970"/>
    </source>
</evidence>
<accession>A0A9K3KT51</accession>
<reference evidence="1" key="1">
    <citation type="journal article" date="2021" name="Sci. Rep.">
        <title>Diploid genomic architecture of Nitzschia inconspicua, an elite biomass production diatom.</title>
        <authorList>
            <person name="Oliver A."/>
            <person name="Podell S."/>
            <person name="Pinowska A."/>
            <person name="Traller J.C."/>
            <person name="Smith S.R."/>
            <person name="McClure R."/>
            <person name="Beliaev A."/>
            <person name="Bohutskyi P."/>
            <person name="Hill E.A."/>
            <person name="Rabines A."/>
            <person name="Zheng H."/>
            <person name="Allen L.Z."/>
            <person name="Kuo A."/>
            <person name="Grigoriev I.V."/>
            <person name="Allen A.E."/>
            <person name="Hazlebeck D."/>
            <person name="Allen E.E."/>
        </authorList>
    </citation>
    <scope>NUCLEOTIDE SEQUENCE</scope>
    <source>
        <strain evidence="1">Hildebrandi</strain>
    </source>
</reference>
<reference evidence="1" key="2">
    <citation type="submission" date="2021-04" db="EMBL/GenBank/DDBJ databases">
        <authorList>
            <person name="Podell S."/>
        </authorList>
    </citation>
    <scope>NUCLEOTIDE SEQUENCE</scope>
    <source>
        <strain evidence="1">Hildebrandi</strain>
    </source>
</reference>
<keyword evidence="2" id="KW-1185">Reference proteome</keyword>
<sequence length="121" mass="13479">MISYTAAANSSQQFALPKEKSNLEYFVLTMSSMKSTFILPHDPLTPIIGRPTAQAIKTFTRENYGNAKSVPSNRGGGSNGHLAMVMSPEARSYPDKIFPYSLIFIIRTSHYMVVLVGWREC</sequence>
<dbReference type="EMBL" id="JAGRRH010000019">
    <property type="protein sequence ID" value="KAG7348819.1"/>
    <property type="molecule type" value="Genomic_DNA"/>
</dbReference>
<dbReference type="AlphaFoldDB" id="A0A9K3KT51"/>
<protein>
    <submittedName>
        <fullName evidence="1">Uncharacterized protein</fullName>
    </submittedName>
</protein>
<evidence type="ECO:0000313" key="1">
    <source>
        <dbReference type="EMBL" id="KAG7348819.1"/>
    </source>
</evidence>